<reference evidence="2" key="1">
    <citation type="journal article" date="2015" name="Genome Announc.">
        <title>Genome sequence of the AIDS-associated pathogen Penicillium marneffei (ATCC18224) and its near taxonomic relative Talaromyces stipitatus (ATCC10500).</title>
        <authorList>
            <person name="Nierman W.C."/>
            <person name="Fedorova-Abrams N.D."/>
            <person name="Andrianopoulos A."/>
        </authorList>
    </citation>
    <scope>NUCLEOTIDE SEQUENCE [LARGE SCALE GENOMIC DNA]</scope>
    <source>
        <strain evidence="2">ATCC 10500 / CBS 375.48 / QM 6759 / NRRL 1006</strain>
    </source>
</reference>
<organism evidence="1 2">
    <name type="scientific">Talaromyces stipitatus (strain ATCC 10500 / CBS 375.48 / QM 6759 / NRRL 1006)</name>
    <name type="common">Penicillium stipitatum</name>
    <dbReference type="NCBI Taxonomy" id="441959"/>
    <lineage>
        <taxon>Eukaryota</taxon>
        <taxon>Fungi</taxon>
        <taxon>Dikarya</taxon>
        <taxon>Ascomycota</taxon>
        <taxon>Pezizomycotina</taxon>
        <taxon>Eurotiomycetes</taxon>
        <taxon>Eurotiomycetidae</taxon>
        <taxon>Eurotiales</taxon>
        <taxon>Trichocomaceae</taxon>
        <taxon>Talaromyces</taxon>
        <taxon>Talaromyces sect. Talaromyces</taxon>
    </lineage>
</organism>
<dbReference type="Proteomes" id="UP000001745">
    <property type="component" value="Unassembled WGS sequence"/>
</dbReference>
<evidence type="ECO:0000313" key="1">
    <source>
        <dbReference type="EMBL" id="EED15536.1"/>
    </source>
</evidence>
<dbReference type="RefSeq" id="XP_002485489.1">
    <property type="nucleotide sequence ID" value="XM_002485444.1"/>
</dbReference>
<dbReference type="PhylomeDB" id="B8MLK3"/>
<keyword evidence="2" id="KW-1185">Reference proteome</keyword>
<protein>
    <submittedName>
        <fullName evidence="1">Uncharacterized protein</fullName>
    </submittedName>
</protein>
<accession>B8MLK3</accession>
<gene>
    <name evidence="1" type="ORF">TSTA_049740</name>
</gene>
<dbReference type="EMBL" id="EQ962657">
    <property type="protein sequence ID" value="EED15536.1"/>
    <property type="molecule type" value="Genomic_DNA"/>
</dbReference>
<name>B8MLK3_TALSN</name>
<dbReference type="InParanoid" id="B8MLK3"/>
<dbReference type="HOGENOM" id="CLU_1587599_0_0_1"/>
<dbReference type="VEuPathDB" id="FungiDB:TSTA_049740"/>
<dbReference type="GeneID" id="8108738"/>
<dbReference type="eggNOG" id="ENOG502SX2Z">
    <property type="taxonomic scope" value="Eukaryota"/>
</dbReference>
<proteinExistence type="predicted"/>
<evidence type="ECO:0000313" key="2">
    <source>
        <dbReference type="Proteomes" id="UP000001745"/>
    </source>
</evidence>
<sequence length="168" mass="20250">MPTGGSVISWMTFHITKLKRNLSYDLIVRLICMLDVGKFRNAYSGRRNLVWRKWNFEAFVKEIFSEDIQLEHDKIKLGPLFNRVQSRTDNQPVLPSSPKSDPDTEKWYKRQYNTKELDFDILRCGSFPGRIHEYKYWHNRLVILKEAFDKFWPSTMSQWWNDRRDGIQ</sequence>
<dbReference type="AlphaFoldDB" id="B8MLK3"/>
<dbReference type="OrthoDB" id="5428890at2759"/>